<name>A0ABX9LYD4_9LEPT</name>
<evidence type="ECO:0000313" key="1">
    <source>
        <dbReference type="EMBL" id="RHX77556.1"/>
    </source>
</evidence>
<reference evidence="2" key="1">
    <citation type="submission" date="2018-05" db="EMBL/GenBank/DDBJ databases">
        <title>Leptospira yasudae sp. nov. and Leptospira stimsonii sp. nov., two pathogenic species of the genus Leptospira isolated from environmental sources.</title>
        <authorList>
            <person name="Casanovas-Massana A."/>
            <person name="Hamond C."/>
            <person name="Santos L.A."/>
            <person name="Hacker K.P."/>
            <person name="Balassiano I."/>
            <person name="Medeiros M.A."/>
            <person name="Reis M.G."/>
            <person name="Ko A.I."/>
            <person name="Wunder E.A."/>
        </authorList>
    </citation>
    <scope>NUCLEOTIDE SEQUENCE [LARGE SCALE GENOMIC DNA]</scope>
    <source>
        <strain evidence="2">B21</strain>
    </source>
</reference>
<dbReference type="Proteomes" id="UP000285569">
    <property type="component" value="Unassembled WGS sequence"/>
</dbReference>
<sequence>MDIVLISGRVSGKEACCNGRFYRTFSETFRSCFPENGLSAPVNKLKDNNVTVSSILYLNLLTTPPSLPREIFCNSYKLLVNLETSMTFGFVTHSLSS</sequence>
<reference evidence="1 2" key="2">
    <citation type="journal article" date="2020" name="Int. J. Syst. Evol. Microbiol.">
        <title>Leptospira yasudae sp. nov. and Leptospira stimsonii sp. nov., two new species of the pathogenic group isolated from environmental sources.</title>
        <authorList>
            <person name="Casanovas-Massana A."/>
            <person name="Hamond C."/>
            <person name="Santos L.A."/>
            <person name="de Oliveira D."/>
            <person name="Hacker K.P."/>
            <person name="Balassiano I."/>
            <person name="Costa F."/>
            <person name="Medeiros M.A."/>
            <person name="Reis M.G."/>
            <person name="Ko A.I."/>
            <person name="Wunder E.A."/>
        </authorList>
    </citation>
    <scope>NUCLEOTIDE SEQUENCE [LARGE SCALE GENOMIC DNA]</scope>
    <source>
        <strain evidence="1 2">B21</strain>
    </source>
</reference>
<evidence type="ECO:0000313" key="2">
    <source>
        <dbReference type="Proteomes" id="UP000285569"/>
    </source>
</evidence>
<protein>
    <submittedName>
        <fullName evidence="1">Uncharacterized protein</fullName>
    </submittedName>
</protein>
<proteinExistence type="predicted"/>
<dbReference type="EMBL" id="QHCR01000014">
    <property type="protein sequence ID" value="RHX77556.1"/>
    <property type="molecule type" value="Genomic_DNA"/>
</dbReference>
<gene>
    <name evidence="1" type="ORF">DLM77_20845</name>
</gene>
<comment type="caution">
    <text evidence="1">The sequence shown here is derived from an EMBL/GenBank/DDBJ whole genome shotgun (WGS) entry which is preliminary data.</text>
</comment>
<accession>A0ABX9LYD4</accession>
<organism evidence="1 2">
    <name type="scientific">Leptospira yasudae</name>
    <dbReference type="NCBI Taxonomy" id="2202201"/>
    <lineage>
        <taxon>Bacteria</taxon>
        <taxon>Pseudomonadati</taxon>
        <taxon>Spirochaetota</taxon>
        <taxon>Spirochaetia</taxon>
        <taxon>Leptospirales</taxon>
        <taxon>Leptospiraceae</taxon>
        <taxon>Leptospira</taxon>
    </lineage>
</organism>
<keyword evidence="2" id="KW-1185">Reference proteome</keyword>